<dbReference type="CDD" id="cd03789">
    <property type="entry name" value="GT9_LPS_heptosyltransferase"/>
    <property type="match status" value="1"/>
</dbReference>
<dbReference type="InterPro" id="IPR051199">
    <property type="entry name" value="LPS_LOS_Heptosyltrfase"/>
</dbReference>
<evidence type="ECO:0000313" key="4">
    <source>
        <dbReference type="Proteomes" id="UP000190961"/>
    </source>
</evidence>
<dbReference type="EMBL" id="FUZU01000003">
    <property type="protein sequence ID" value="SKC83929.1"/>
    <property type="molecule type" value="Genomic_DNA"/>
</dbReference>
<dbReference type="RefSeq" id="WP_079689104.1">
    <property type="nucleotide sequence ID" value="NZ_FUZU01000003.1"/>
</dbReference>
<dbReference type="OrthoDB" id="9768048at2"/>
<evidence type="ECO:0000256" key="2">
    <source>
        <dbReference type="ARBA" id="ARBA00022679"/>
    </source>
</evidence>
<proteinExistence type="predicted"/>
<dbReference type="SUPFAM" id="SSF53756">
    <property type="entry name" value="UDP-Glycosyltransferase/glycogen phosphorylase"/>
    <property type="match status" value="1"/>
</dbReference>
<dbReference type="AlphaFoldDB" id="A0A1T5M7V2"/>
<keyword evidence="4" id="KW-1185">Reference proteome</keyword>
<dbReference type="GO" id="GO:0008713">
    <property type="term" value="F:ADP-heptose-lipopolysaccharide heptosyltransferase activity"/>
    <property type="evidence" value="ECO:0007669"/>
    <property type="project" value="TreeGrafter"/>
</dbReference>
<dbReference type="GO" id="GO:0009244">
    <property type="term" value="P:lipopolysaccharide core region biosynthetic process"/>
    <property type="evidence" value="ECO:0007669"/>
    <property type="project" value="TreeGrafter"/>
</dbReference>
<dbReference type="Pfam" id="PF01075">
    <property type="entry name" value="Glyco_transf_9"/>
    <property type="match status" value="1"/>
</dbReference>
<dbReference type="PANTHER" id="PTHR30160">
    <property type="entry name" value="TETRAACYLDISACCHARIDE 4'-KINASE-RELATED"/>
    <property type="match status" value="1"/>
</dbReference>
<sequence length="350" mass="40039">MSFLTTINGVRKSVMRRMTRNIGTSHFEHTIDLTSTIEIKRILISRPNHRLGNLLLITPLLQEVSETLPECKIDLFVKGSVAPILFKNYPNVDRIIQLPKKPLKDLMKYVGGWMRIKRNRYDIVINVVNNSSSGRLSTKFANSKYKFFGEINEEIQMRYTDHEHIAKYPVYSFRNFLNKLGFPKNEKQVSPLNLKLSPDELAEGKKSLQDIVKNDKKTIALFTYATGAKRYSESWWEEFYERVKKEFPDYNVIEVLPVENVSQIAFKAPSFYSKDVRQIGSLIANTDVFIGADSGMMHLASASLAATVALFKVTSTNTYRPYGNKSTAIDTTTGNLDDWMKVIRGILTKE</sequence>
<evidence type="ECO:0000256" key="1">
    <source>
        <dbReference type="ARBA" id="ARBA00022676"/>
    </source>
</evidence>
<accession>A0A1T5M7V2</accession>
<dbReference type="GO" id="GO:0005829">
    <property type="term" value="C:cytosol"/>
    <property type="evidence" value="ECO:0007669"/>
    <property type="project" value="TreeGrafter"/>
</dbReference>
<protein>
    <submittedName>
        <fullName evidence="3">ADP-heptose:LPS heptosyltransferase</fullName>
    </submittedName>
</protein>
<dbReference type="Gene3D" id="3.40.50.2000">
    <property type="entry name" value="Glycogen Phosphorylase B"/>
    <property type="match status" value="2"/>
</dbReference>
<dbReference type="InterPro" id="IPR002201">
    <property type="entry name" value="Glyco_trans_9"/>
</dbReference>
<keyword evidence="2 3" id="KW-0808">Transferase</keyword>
<name>A0A1T5M7V2_9BACT</name>
<dbReference type="Proteomes" id="UP000190961">
    <property type="component" value="Unassembled WGS sequence"/>
</dbReference>
<evidence type="ECO:0000313" key="3">
    <source>
        <dbReference type="EMBL" id="SKC83929.1"/>
    </source>
</evidence>
<keyword evidence="1" id="KW-0328">Glycosyltransferase</keyword>
<dbReference type="STRING" id="688867.SAMN05660236_4594"/>
<reference evidence="3 4" key="1">
    <citation type="submission" date="2017-02" db="EMBL/GenBank/DDBJ databases">
        <authorList>
            <person name="Peterson S.W."/>
        </authorList>
    </citation>
    <scope>NUCLEOTIDE SEQUENCE [LARGE SCALE GENOMIC DNA]</scope>
    <source>
        <strain evidence="3 4">DSM 25262</strain>
    </source>
</reference>
<organism evidence="3 4">
    <name type="scientific">Ohtaekwangia koreensis</name>
    <dbReference type="NCBI Taxonomy" id="688867"/>
    <lineage>
        <taxon>Bacteria</taxon>
        <taxon>Pseudomonadati</taxon>
        <taxon>Bacteroidota</taxon>
        <taxon>Cytophagia</taxon>
        <taxon>Cytophagales</taxon>
        <taxon>Fulvivirgaceae</taxon>
        <taxon>Ohtaekwangia</taxon>
    </lineage>
</organism>
<gene>
    <name evidence="3" type="ORF">SAMN05660236_4594</name>
</gene>